<feature type="compositionally biased region" description="Low complexity" evidence="5">
    <location>
        <begin position="193"/>
        <end position="202"/>
    </location>
</feature>
<dbReference type="PANTHER" id="PTHR38111">
    <property type="entry name" value="ZN(2)-C6 FUNGAL-TYPE DOMAIN-CONTAINING PROTEIN-RELATED"/>
    <property type="match status" value="1"/>
</dbReference>
<feature type="domain" description="Zn(2)-C6 fungal-type" evidence="6">
    <location>
        <begin position="24"/>
        <end position="55"/>
    </location>
</feature>
<name>A0A0A2K2H1_PENEN</name>
<dbReference type="InterPro" id="IPR036864">
    <property type="entry name" value="Zn2-C6_fun-type_DNA-bd_sf"/>
</dbReference>
<dbReference type="Pfam" id="PF00172">
    <property type="entry name" value="Zn_clus"/>
    <property type="match status" value="1"/>
</dbReference>
<dbReference type="HOGENOM" id="CLU_030349_0_0_1"/>
<dbReference type="GO" id="GO:0008270">
    <property type="term" value="F:zinc ion binding"/>
    <property type="evidence" value="ECO:0007669"/>
    <property type="project" value="InterPro"/>
</dbReference>
<dbReference type="SUPFAM" id="SSF57701">
    <property type="entry name" value="Zn2/Cys6 DNA-binding domain"/>
    <property type="match status" value="1"/>
</dbReference>
<dbReference type="STRING" id="27334.A0A0A2K2H1"/>
<keyword evidence="1" id="KW-0805">Transcription regulation</keyword>
<evidence type="ECO:0000259" key="6">
    <source>
        <dbReference type="PROSITE" id="PS50048"/>
    </source>
</evidence>
<dbReference type="PANTHER" id="PTHR38111:SF2">
    <property type="entry name" value="FINGER DOMAIN PROTEIN, PUTATIVE (AFU_ORTHOLOGUE AFUA_1G01560)-RELATED"/>
    <property type="match status" value="1"/>
</dbReference>
<evidence type="ECO:0000256" key="2">
    <source>
        <dbReference type="ARBA" id="ARBA00023125"/>
    </source>
</evidence>
<dbReference type="VEuPathDB" id="FungiDB:PEXP_000510"/>
<keyword evidence="3" id="KW-0804">Transcription</keyword>
<keyword evidence="4" id="KW-0539">Nucleus</keyword>
<feature type="region of interest" description="Disordered" evidence="5">
    <location>
        <begin position="179"/>
        <end position="202"/>
    </location>
</feature>
<evidence type="ECO:0000256" key="1">
    <source>
        <dbReference type="ARBA" id="ARBA00023015"/>
    </source>
</evidence>
<accession>A0A0A2K2H1</accession>
<evidence type="ECO:0000256" key="5">
    <source>
        <dbReference type="SAM" id="MobiDB-lite"/>
    </source>
</evidence>
<dbReference type="SMART" id="SM00066">
    <property type="entry name" value="GAL4"/>
    <property type="match status" value="1"/>
</dbReference>
<dbReference type="GeneID" id="27679290"/>
<protein>
    <recommendedName>
        <fullName evidence="6">Zn(2)-C6 fungal-type domain-containing protein</fullName>
    </recommendedName>
</protein>
<reference evidence="7 8" key="1">
    <citation type="journal article" date="2015" name="Mol. Plant Microbe Interact.">
        <title>Genome, transcriptome, and functional analyses of Penicillium expansum provide new insights into secondary metabolism and pathogenicity.</title>
        <authorList>
            <person name="Ballester A.R."/>
            <person name="Marcet-Houben M."/>
            <person name="Levin E."/>
            <person name="Sela N."/>
            <person name="Selma-Lazaro C."/>
            <person name="Carmona L."/>
            <person name="Wisniewski M."/>
            <person name="Droby S."/>
            <person name="Gonzalez-Candelas L."/>
            <person name="Gabaldon T."/>
        </authorList>
    </citation>
    <scope>NUCLEOTIDE SEQUENCE [LARGE SCALE GENOMIC DNA]</scope>
    <source>
        <strain evidence="7 8">MD-8</strain>
    </source>
</reference>
<dbReference type="GO" id="GO:0003677">
    <property type="term" value="F:DNA binding"/>
    <property type="evidence" value="ECO:0007669"/>
    <property type="project" value="UniProtKB-KW"/>
</dbReference>
<gene>
    <name evidence="7" type="ORF">PEX2_065990</name>
</gene>
<sequence length="579" mass="64672">MVGGTQLFVPDSRVRRDPSRQSRSCKVCRLRKVKCDRVKPCHACCAHGYPSKCVYEHVPDEEARPISQAEEIRNLRAEIRDLRGRIDDKQDGSGAQDLQRLDKLESLFESIRSAPSPLVDDLVRDIRTAHVGLKKDLVPIGPWEGREAYEFYDYPSRPSSTLPARSRLLINSPVEDFNNFQGDDDDDSDFERMSLSSGSDSSGTISVMSMQRPAVDVFVERFVDAFSPEVDMKSGRAGALRAAAGIRMFSPLITDAFEAVSVAFFGRSVQNKQIEASGFRLYPRVLRELQDALVDPEKCKAESTLVTVILLLAFESVERTTQSGVSAHIGAALAARQPSFLAREEWKTIPWSAGTTQKDILHHLLDLATSVPGLLAASDAFKEAKVTSLMGTQEMAVKQSTLWNGIGELTNRFYQWYEDWVVAYPDGPPQEAEQHGDQGFPIFQRRDLRTGATFTPTRFTYPNLLLAQTMCVYYAVRLVLSSIDTRPEDRVSPLEQYDLGCGICRSLEFYILTAPGNMINRLAFPTRVAWEAFPDGGPERQFMVEVLQLVERRHALGLWGSSMPELSTKESSPLNTGSP</sequence>
<keyword evidence="8" id="KW-1185">Reference proteome</keyword>
<dbReference type="Proteomes" id="UP000030143">
    <property type="component" value="Unassembled WGS sequence"/>
</dbReference>
<proteinExistence type="predicted"/>
<dbReference type="InterPro" id="IPR053178">
    <property type="entry name" value="Osmoadaptation_assoc"/>
</dbReference>
<dbReference type="PROSITE" id="PS00463">
    <property type="entry name" value="ZN2_CY6_FUNGAL_1"/>
    <property type="match status" value="1"/>
</dbReference>
<dbReference type="RefSeq" id="XP_016600052.1">
    <property type="nucleotide sequence ID" value="XM_016743870.1"/>
</dbReference>
<evidence type="ECO:0000313" key="8">
    <source>
        <dbReference type="Proteomes" id="UP000030143"/>
    </source>
</evidence>
<dbReference type="CDD" id="cd00067">
    <property type="entry name" value="GAL4"/>
    <property type="match status" value="1"/>
</dbReference>
<dbReference type="InterPro" id="IPR001138">
    <property type="entry name" value="Zn2Cys6_DnaBD"/>
</dbReference>
<organism evidence="7 8">
    <name type="scientific">Penicillium expansum</name>
    <name type="common">Blue mold rot fungus</name>
    <dbReference type="NCBI Taxonomy" id="27334"/>
    <lineage>
        <taxon>Eukaryota</taxon>
        <taxon>Fungi</taxon>
        <taxon>Dikarya</taxon>
        <taxon>Ascomycota</taxon>
        <taxon>Pezizomycotina</taxon>
        <taxon>Eurotiomycetes</taxon>
        <taxon>Eurotiomycetidae</taxon>
        <taxon>Eurotiales</taxon>
        <taxon>Aspergillaceae</taxon>
        <taxon>Penicillium</taxon>
    </lineage>
</organism>
<dbReference type="GO" id="GO:0000981">
    <property type="term" value="F:DNA-binding transcription factor activity, RNA polymerase II-specific"/>
    <property type="evidence" value="ECO:0007669"/>
    <property type="project" value="InterPro"/>
</dbReference>
<dbReference type="PROSITE" id="PS50048">
    <property type="entry name" value="ZN2_CY6_FUNGAL_2"/>
    <property type="match status" value="1"/>
</dbReference>
<evidence type="ECO:0000256" key="3">
    <source>
        <dbReference type="ARBA" id="ARBA00023163"/>
    </source>
</evidence>
<comment type="caution">
    <text evidence="7">The sequence shown here is derived from an EMBL/GenBank/DDBJ whole genome shotgun (WGS) entry which is preliminary data.</text>
</comment>
<dbReference type="EMBL" id="JQFZ01000117">
    <property type="protein sequence ID" value="KGO58615.1"/>
    <property type="molecule type" value="Genomic_DNA"/>
</dbReference>
<evidence type="ECO:0000313" key="7">
    <source>
        <dbReference type="EMBL" id="KGO58615.1"/>
    </source>
</evidence>
<dbReference type="Gene3D" id="4.10.240.10">
    <property type="entry name" value="Zn(2)-C6 fungal-type DNA-binding domain"/>
    <property type="match status" value="1"/>
</dbReference>
<keyword evidence="2" id="KW-0238">DNA-binding</keyword>
<evidence type="ECO:0000256" key="4">
    <source>
        <dbReference type="ARBA" id="ARBA00023242"/>
    </source>
</evidence>
<dbReference type="AlphaFoldDB" id="A0A0A2K2H1"/>